<dbReference type="Pfam" id="PF01988">
    <property type="entry name" value="VIT1"/>
    <property type="match status" value="1"/>
</dbReference>
<dbReference type="InterPro" id="IPR008217">
    <property type="entry name" value="Ccc1_fam"/>
</dbReference>
<feature type="transmembrane region" description="Helical" evidence="5">
    <location>
        <begin position="231"/>
        <end position="253"/>
    </location>
</feature>
<dbReference type="InterPro" id="IPR009078">
    <property type="entry name" value="Ferritin-like_SF"/>
</dbReference>
<evidence type="ECO:0000313" key="7">
    <source>
        <dbReference type="Proteomes" id="UP000824099"/>
    </source>
</evidence>
<keyword evidence="2 5" id="KW-0812">Transmembrane</keyword>
<protein>
    <submittedName>
        <fullName evidence="6">VIT1/CCC1 transporter family protein</fullName>
    </submittedName>
</protein>
<dbReference type="AlphaFoldDB" id="A0A9D1SLT1"/>
<evidence type="ECO:0000256" key="5">
    <source>
        <dbReference type="SAM" id="Phobius"/>
    </source>
</evidence>
<gene>
    <name evidence="6" type="ORF">IAB06_07915</name>
</gene>
<dbReference type="CDD" id="cd02431">
    <property type="entry name" value="Ferritin_CCC1_C"/>
    <property type="match status" value="1"/>
</dbReference>
<name>A0A9D1SLT1_9FIRM</name>
<dbReference type="GO" id="GO:0030026">
    <property type="term" value="P:intracellular manganese ion homeostasis"/>
    <property type="evidence" value="ECO:0007669"/>
    <property type="project" value="InterPro"/>
</dbReference>
<dbReference type="InterPro" id="IPR039376">
    <property type="entry name" value="Ferritin_CCC1_N"/>
</dbReference>
<evidence type="ECO:0000256" key="4">
    <source>
        <dbReference type="ARBA" id="ARBA00023136"/>
    </source>
</evidence>
<comment type="subcellular location">
    <subcellularLocation>
        <location evidence="1">Endomembrane system</location>
        <topology evidence="1">Multi-pass membrane protein</topology>
    </subcellularLocation>
</comment>
<reference evidence="6" key="2">
    <citation type="journal article" date="2021" name="PeerJ">
        <title>Extensive microbial diversity within the chicken gut microbiome revealed by metagenomics and culture.</title>
        <authorList>
            <person name="Gilroy R."/>
            <person name="Ravi A."/>
            <person name="Getino M."/>
            <person name="Pursley I."/>
            <person name="Horton D.L."/>
            <person name="Alikhan N.F."/>
            <person name="Baker D."/>
            <person name="Gharbi K."/>
            <person name="Hall N."/>
            <person name="Watson M."/>
            <person name="Adriaenssens E.M."/>
            <person name="Foster-Nyarko E."/>
            <person name="Jarju S."/>
            <person name="Secka A."/>
            <person name="Antonio M."/>
            <person name="Oren A."/>
            <person name="Chaudhuri R.R."/>
            <person name="La Ragione R."/>
            <person name="Hildebrand F."/>
            <person name="Pallen M.J."/>
        </authorList>
    </citation>
    <scope>NUCLEOTIDE SEQUENCE</scope>
    <source>
        <strain evidence="6">CHK160-1198</strain>
    </source>
</reference>
<sequence length="294" mass="32771">MNNRQLSTKTTQILFDMQNNEITEYHIYQKIAARVKNKKNKDILLTIANEEKKHALIWQQYTGQASLPSRWKIFYYQLLALLFGYTFALKLMESGEAAAASNYEGLVAEIPEAQQIAADENLHEQQLLTILDEERLRYVGSMVLGLNDALVELTGTLAGLTLALQNTKLIALSGLITGVSATLSMASSEFLSARSEDRSDALKSALYTGIAYCLTVTLLVLPYLIFDNEHYLYALLTMLLIVVLIIACFTYYIAVAKTLSFQKRFSEMAIISLSVAAFAFIVGLLVKELLGIDI</sequence>
<dbReference type="EMBL" id="DVNI01000134">
    <property type="protein sequence ID" value="HIU64941.1"/>
    <property type="molecule type" value="Genomic_DNA"/>
</dbReference>
<keyword evidence="3 5" id="KW-1133">Transmembrane helix</keyword>
<evidence type="ECO:0000313" key="6">
    <source>
        <dbReference type="EMBL" id="HIU64941.1"/>
    </source>
</evidence>
<feature type="transmembrane region" description="Helical" evidence="5">
    <location>
        <begin position="169"/>
        <end position="193"/>
    </location>
</feature>
<keyword evidence="4 5" id="KW-0472">Membrane</keyword>
<reference evidence="6" key="1">
    <citation type="submission" date="2020-10" db="EMBL/GenBank/DDBJ databases">
        <authorList>
            <person name="Gilroy R."/>
        </authorList>
    </citation>
    <scope>NUCLEOTIDE SEQUENCE</scope>
    <source>
        <strain evidence="6">CHK160-1198</strain>
    </source>
</reference>
<dbReference type="InterPro" id="IPR012347">
    <property type="entry name" value="Ferritin-like"/>
</dbReference>
<evidence type="ECO:0000256" key="2">
    <source>
        <dbReference type="ARBA" id="ARBA00022692"/>
    </source>
</evidence>
<dbReference type="Proteomes" id="UP000824099">
    <property type="component" value="Unassembled WGS sequence"/>
</dbReference>
<dbReference type="CDD" id="cd01044">
    <property type="entry name" value="Ferritin_CCC1_N"/>
    <property type="match status" value="1"/>
</dbReference>
<accession>A0A9D1SLT1</accession>
<feature type="transmembrane region" description="Helical" evidence="5">
    <location>
        <begin position="205"/>
        <end position="225"/>
    </location>
</feature>
<proteinExistence type="predicted"/>
<dbReference type="GO" id="GO:0012505">
    <property type="term" value="C:endomembrane system"/>
    <property type="evidence" value="ECO:0007669"/>
    <property type="project" value="UniProtKB-SubCell"/>
</dbReference>
<dbReference type="Gene3D" id="1.20.1260.10">
    <property type="match status" value="1"/>
</dbReference>
<feature type="transmembrane region" description="Helical" evidence="5">
    <location>
        <begin position="265"/>
        <end position="286"/>
    </location>
</feature>
<evidence type="ECO:0000256" key="3">
    <source>
        <dbReference type="ARBA" id="ARBA00022989"/>
    </source>
</evidence>
<organism evidence="6 7">
    <name type="scientific">Candidatus Avacidaminococcus intestinavium</name>
    <dbReference type="NCBI Taxonomy" id="2840684"/>
    <lineage>
        <taxon>Bacteria</taxon>
        <taxon>Bacillati</taxon>
        <taxon>Bacillota</taxon>
        <taxon>Negativicutes</taxon>
        <taxon>Acidaminococcales</taxon>
        <taxon>Acidaminococcaceae</taxon>
        <taxon>Acidaminococcaceae incertae sedis</taxon>
        <taxon>Candidatus Avacidaminococcus</taxon>
    </lineage>
</organism>
<comment type="caution">
    <text evidence="6">The sequence shown here is derived from an EMBL/GenBank/DDBJ whole genome shotgun (WGS) entry which is preliminary data.</text>
</comment>
<dbReference type="GO" id="GO:0005384">
    <property type="term" value="F:manganese ion transmembrane transporter activity"/>
    <property type="evidence" value="ECO:0007669"/>
    <property type="project" value="InterPro"/>
</dbReference>
<evidence type="ECO:0000256" key="1">
    <source>
        <dbReference type="ARBA" id="ARBA00004127"/>
    </source>
</evidence>
<dbReference type="SUPFAM" id="SSF47240">
    <property type="entry name" value="Ferritin-like"/>
    <property type="match status" value="1"/>
</dbReference>